<evidence type="ECO:0000259" key="3">
    <source>
        <dbReference type="PROSITE" id="PS51371"/>
    </source>
</evidence>
<dbReference type="CDD" id="cd04622">
    <property type="entry name" value="CBS_pair_HRP1_like"/>
    <property type="match status" value="1"/>
</dbReference>
<evidence type="ECO:0000256" key="2">
    <source>
        <dbReference type="PROSITE-ProRule" id="PRU00703"/>
    </source>
</evidence>
<name>A0A3G2JL74_9ACTN</name>
<dbReference type="Pfam" id="PF00571">
    <property type="entry name" value="CBS"/>
    <property type="match status" value="2"/>
</dbReference>
<reference evidence="4 5" key="1">
    <citation type="submission" date="2018-10" db="EMBL/GenBank/DDBJ databases">
        <title>The genome of Streptomyces dangxiongensis Z022.</title>
        <authorList>
            <person name="Zhang B."/>
        </authorList>
    </citation>
    <scope>NUCLEOTIDE SEQUENCE [LARGE SCALE GENOMIC DNA]</scope>
    <source>
        <strain evidence="4 5">Z022</strain>
    </source>
</reference>
<protein>
    <submittedName>
        <fullName evidence="4">CBS domain-containing protein</fullName>
    </submittedName>
</protein>
<dbReference type="PANTHER" id="PTHR43080:SF2">
    <property type="entry name" value="CBS DOMAIN-CONTAINING PROTEIN"/>
    <property type="match status" value="1"/>
</dbReference>
<gene>
    <name evidence="4" type="ORF">D9753_34165</name>
</gene>
<dbReference type="InterPro" id="IPR046342">
    <property type="entry name" value="CBS_dom_sf"/>
</dbReference>
<dbReference type="Gene3D" id="3.10.580.10">
    <property type="entry name" value="CBS-domain"/>
    <property type="match status" value="1"/>
</dbReference>
<evidence type="ECO:0000256" key="1">
    <source>
        <dbReference type="ARBA" id="ARBA00023122"/>
    </source>
</evidence>
<proteinExistence type="predicted"/>
<dbReference type="RefSeq" id="WP_121790520.1">
    <property type="nucleotide sequence ID" value="NZ_CP033073.1"/>
</dbReference>
<evidence type="ECO:0000313" key="4">
    <source>
        <dbReference type="EMBL" id="AYN43094.1"/>
    </source>
</evidence>
<dbReference type="EMBL" id="CP033073">
    <property type="protein sequence ID" value="AYN43094.1"/>
    <property type="molecule type" value="Genomic_DNA"/>
</dbReference>
<dbReference type="PANTHER" id="PTHR43080">
    <property type="entry name" value="CBS DOMAIN-CONTAINING PROTEIN CBSX3, MITOCHONDRIAL"/>
    <property type="match status" value="1"/>
</dbReference>
<sequence>MAVNKVREIMTAAPVAVGPQTPVVDVARLMRDQSIGVVLVAEDETLRGLVTDRDLVVRVVCEGGNIEERSVAEACSEDLVSLSPDDDISRAVELMREHAVRRLPVVEDGRPVGIVSLGDLAVERDTDSALADISATEPNE</sequence>
<evidence type="ECO:0000313" key="5">
    <source>
        <dbReference type="Proteomes" id="UP000268329"/>
    </source>
</evidence>
<dbReference type="SUPFAM" id="SSF54631">
    <property type="entry name" value="CBS-domain pair"/>
    <property type="match status" value="1"/>
</dbReference>
<accession>A0A3G2JL74</accession>
<dbReference type="InterPro" id="IPR000644">
    <property type="entry name" value="CBS_dom"/>
</dbReference>
<dbReference type="Proteomes" id="UP000268329">
    <property type="component" value="Chromosome"/>
</dbReference>
<dbReference type="PROSITE" id="PS51371">
    <property type="entry name" value="CBS"/>
    <property type="match status" value="2"/>
</dbReference>
<keyword evidence="1 2" id="KW-0129">CBS domain</keyword>
<feature type="domain" description="CBS" evidence="3">
    <location>
        <begin position="10"/>
        <end position="68"/>
    </location>
</feature>
<dbReference type="SMART" id="SM00116">
    <property type="entry name" value="CBS"/>
    <property type="match status" value="2"/>
</dbReference>
<organism evidence="4 5">
    <name type="scientific">Streptomyces dangxiongensis</name>
    <dbReference type="NCBI Taxonomy" id="1442032"/>
    <lineage>
        <taxon>Bacteria</taxon>
        <taxon>Bacillati</taxon>
        <taxon>Actinomycetota</taxon>
        <taxon>Actinomycetes</taxon>
        <taxon>Kitasatosporales</taxon>
        <taxon>Streptomycetaceae</taxon>
        <taxon>Streptomyces</taxon>
    </lineage>
</organism>
<keyword evidence="5" id="KW-1185">Reference proteome</keyword>
<dbReference type="KEGG" id="sdd:D9753_34165"/>
<feature type="domain" description="CBS" evidence="3">
    <location>
        <begin position="75"/>
        <end position="133"/>
    </location>
</feature>
<dbReference type="OrthoDB" id="9789996at2"/>
<dbReference type="InterPro" id="IPR051257">
    <property type="entry name" value="Diverse_CBS-Domain"/>
</dbReference>
<dbReference type="AlphaFoldDB" id="A0A3G2JL74"/>